<feature type="transmembrane region" description="Helical" evidence="1">
    <location>
        <begin position="26"/>
        <end position="48"/>
    </location>
</feature>
<feature type="transmembrane region" description="Helical" evidence="1">
    <location>
        <begin position="290"/>
        <end position="312"/>
    </location>
</feature>
<proteinExistence type="predicted"/>
<evidence type="ECO:0000313" key="2">
    <source>
        <dbReference type="EMBL" id="KAJ8473876.1"/>
    </source>
</evidence>
<evidence type="ECO:0000313" key="3">
    <source>
        <dbReference type="Proteomes" id="UP001215151"/>
    </source>
</evidence>
<comment type="caution">
    <text evidence="2">The sequence shown here is derived from an EMBL/GenBank/DDBJ whole genome shotgun (WGS) entry which is preliminary data.</text>
</comment>
<feature type="transmembrane region" description="Helical" evidence="1">
    <location>
        <begin position="332"/>
        <end position="352"/>
    </location>
</feature>
<dbReference type="EMBL" id="JAPEVG010000207">
    <property type="protein sequence ID" value="KAJ8473876.1"/>
    <property type="molecule type" value="Genomic_DNA"/>
</dbReference>
<keyword evidence="1" id="KW-1133">Transmembrane helix</keyword>
<keyword evidence="1" id="KW-0472">Membrane</keyword>
<name>A0AAD7X7A4_9APHY</name>
<feature type="transmembrane region" description="Helical" evidence="1">
    <location>
        <begin position="257"/>
        <end position="278"/>
    </location>
</feature>
<keyword evidence="1" id="KW-0812">Transmembrane</keyword>
<organism evidence="2 3">
    <name type="scientific">Trametes cubensis</name>
    <dbReference type="NCBI Taxonomy" id="1111947"/>
    <lineage>
        <taxon>Eukaryota</taxon>
        <taxon>Fungi</taxon>
        <taxon>Dikarya</taxon>
        <taxon>Basidiomycota</taxon>
        <taxon>Agaricomycotina</taxon>
        <taxon>Agaricomycetes</taxon>
        <taxon>Polyporales</taxon>
        <taxon>Polyporaceae</taxon>
        <taxon>Trametes</taxon>
    </lineage>
</organism>
<sequence>MDTVTDSTQVHEFPAPVGGAPFPIDFAPSILFVVLYALLIPVIIWRALDRRSRTIALLGTACLAIERVVTFSLRANAALKEGPRESAGLQTYFQATFGVGYITMSQDLTNLFRALLVDTTFARAAASGSGDTASTRSHPSIPLVALRSEGLAVRAPGEGMEGDEEHAMGVKYNMWQRFLTMGNSAWQDGAREDQPRLRKRLRHIFGLASLVYLTAIVMNVVASVEYRHTVPSGSNSSTIQVLRKTDGLSLPCKYRRAASAGIAFVLIGILTCASAYAIIALPRVPKIPSLFIVTVAHFLALVGCYRLIMAHATTTSLLSTAHGSQNTRSEKVAFWVLSAAPEWIAAAILVSINGRRMFRTGLWGDLNSNKPQPKEL</sequence>
<evidence type="ECO:0000256" key="1">
    <source>
        <dbReference type="SAM" id="Phobius"/>
    </source>
</evidence>
<dbReference type="AlphaFoldDB" id="A0AAD7X7A4"/>
<reference evidence="2" key="1">
    <citation type="submission" date="2022-11" db="EMBL/GenBank/DDBJ databases">
        <title>Genome Sequence of Cubamyces cubensis.</title>
        <authorList>
            <person name="Buettner E."/>
        </authorList>
    </citation>
    <scope>NUCLEOTIDE SEQUENCE</scope>
    <source>
        <strain evidence="2">MPL-01</strain>
    </source>
</reference>
<accession>A0AAD7X7A4</accession>
<protein>
    <submittedName>
        <fullName evidence="2">Uncharacterized protein</fullName>
    </submittedName>
</protein>
<gene>
    <name evidence="2" type="ORF">ONZ51_g7589</name>
</gene>
<feature type="transmembrane region" description="Helical" evidence="1">
    <location>
        <begin position="204"/>
        <end position="224"/>
    </location>
</feature>
<keyword evidence="3" id="KW-1185">Reference proteome</keyword>
<dbReference type="Proteomes" id="UP001215151">
    <property type="component" value="Unassembled WGS sequence"/>
</dbReference>